<organism evidence="6 7">
    <name type="scientific">Litchfieldia salsa</name>
    <dbReference type="NCBI Taxonomy" id="930152"/>
    <lineage>
        <taxon>Bacteria</taxon>
        <taxon>Bacillati</taxon>
        <taxon>Bacillota</taxon>
        <taxon>Bacilli</taxon>
        <taxon>Bacillales</taxon>
        <taxon>Bacillaceae</taxon>
        <taxon>Litchfieldia</taxon>
    </lineage>
</organism>
<evidence type="ECO:0000313" key="7">
    <source>
        <dbReference type="Proteomes" id="UP000199159"/>
    </source>
</evidence>
<keyword evidence="3" id="KW-1133">Transmembrane helix</keyword>
<dbReference type="OrthoDB" id="2679475at2"/>
<dbReference type="GO" id="GO:0012505">
    <property type="term" value="C:endomembrane system"/>
    <property type="evidence" value="ECO:0007669"/>
    <property type="project" value="UniProtKB-SubCell"/>
</dbReference>
<keyword evidence="4" id="KW-0472">Membrane</keyword>
<evidence type="ECO:0000313" key="6">
    <source>
        <dbReference type="EMBL" id="SDP95265.1"/>
    </source>
</evidence>
<feature type="domain" description="DUF1232" evidence="5">
    <location>
        <begin position="41"/>
        <end position="73"/>
    </location>
</feature>
<dbReference type="RefSeq" id="WP_090859289.1">
    <property type="nucleotide sequence ID" value="NZ_FNJU01000018.1"/>
</dbReference>
<evidence type="ECO:0000256" key="1">
    <source>
        <dbReference type="ARBA" id="ARBA00004127"/>
    </source>
</evidence>
<dbReference type="Pfam" id="PF06803">
    <property type="entry name" value="DUF1232"/>
    <property type="match status" value="1"/>
</dbReference>
<dbReference type="Proteomes" id="UP000199159">
    <property type="component" value="Unassembled WGS sequence"/>
</dbReference>
<protein>
    <recommendedName>
        <fullName evidence="5">DUF1232 domain-containing protein</fullName>
    </recommendedName>
</protein>
<keyword evidence="2" id="KW-0812">Transmembrane</keyword>
<evidence type="ECO:0000256" key="2">
    <source>
        <dbReference type="ARBA" id="ARBA00022692"/>
    </source>
</evidence>
<gene>
    <name evidence="6" type="ORF">SAMN05216565_11824</name>
</gene>
<evidence type="ECO:0000259" key="5">
    <source>
        <dbReference type="Pfam" id="PF06803"/>
    </source>
</evidence>
<dbReference type="AlphaFoldDB" id="A0A1H0WXV6"/>
<sequence>MLLFKFLKRMKFVFKFWKIIPFSKDFFLSKEVMTHHKALGALIILTYAFFPFDLIPDFFTFFGIIDDVVIATFVVERMVKIAPQSLKDKYKLDN</sequence>
<proteinExistence type="predicted"/>
<keyword evidence="7" id="KW-1185">Reference proteome</keyword>
<evidence type="ECO:0000256" key="4">
    <source>
        <dbReference type="ARBA" id="ARBA00023136"/>
    </source>
</evidence>
<name>A0A1H0WXV6_9BACI</name>
<dbReference type="InterPro" id="IPR010652">
    <property type="entry name" value="DUF1232"/>
</dbReference>
<dbReference type="STRING" id="930152.SAMN05216565_11824"/>
<dbReference type="EMBL" id="FNJU01000018">
    <property type="protein sequence ID" value="SDP95265.1"/>
    <property type="molecule type" value="Genomic_DNA"/>
</dbReference>
<comment type="subcellular location">
    <subcellularLocation>
        <location evidence="1">Endomembrane system</location>
        <topology evidence="1">Multi-pass membrane protein</topology>
    </subcellularLocation>
</comment>
<reference evidence="7" key="1">
    <citation type="submission" date="2016-10" db="EMBL/GenBank/DDBJ databases">
        <authorList>
            <person name="Varghese N."/>
            <person name="Submissions S."/>
        </authorList>
    </citation>
    <scope>NUCLEOTIDE SEQUENCE [LARGE SCALE GENOMIC DNA]</scope>
    <source>
        <strain evidence="7">IBRC-M10078</strain>
    </source>
</reference>
<evidence type="ECO:0000256" key="3">
    <source>
        <dbReference type="ARBA" id="ARBA00022989"/>
    </source>
</evidence>
<accession>A0A1H0WXV6</accession>